<feature type="transmembrane region" description="Helical" evidence="1">
    <location>
        <begin position="177"/>
        <end position="195"/>
    </location>
</feature>
<keyword evidence="1" id="KW-1133">Transmembrane helix</keyword>
<dbReference type="EMBL" id="JBJYXY010000001">
    <property type="protein sequence ID" value="MFN2976874.1"/>
    <property type="molecule type" value="Genomic_DNA"/>
</dbReference>
<keyword evidence="1" id="KW-0812">Transmembrane</keyword>
<organism evidence="2 3">
    <name type="scientific">Terriglobus aquaticus</name>
    <dbReference type="NCBI Taxonomy" id="940139"/>
    <lineage>
        <taxon>Bacteria</taxon>
        <taxon>Pseudomonadati</taxon>
        <taxon>Acidobacteriota</taxon>
        <taxon>Terriglobia</taxon>
        <taxon>Terriglobales</taxon>
        <taxon>Acidobacteriaceae</taxon>
        <taxon>Terriglobus</taxon>
    </lineage>
</organism>
<feature type="transmembrane region" description="Helical" evidence="1">
    <location>
        <begin position="115"/>
        <end position="138"/>
    </location>
</feature>
<evidence type="ECO:0000256" key="1">
    <source>
        <dbReference type="SAM" id="Phobius"/>
    </source>
</evidence>
<evidence type="ECO:0000313" key="2">
    <source>
        <dbReference type="EMBL" id="MFN2976874.1"/>
    </source>
</evidence>
<name>A0ABW9KM91_9BACT</name>
<accession>A0ABW9KM91</accession>
<gene>
    <name evidence="2" type="ORF">ACK2TP_13975</name>
</gene>
<feature type="transmembrane region" description="Helical" evidence="1">
    <location>
        <begin position="48"/>
        <end position="70"/>
    </location>
</feature>
<feature type="transmembrane region" description="Helical" evidence="1">
    <location>
        <begin position="150"/>
        <end position="171"/>
    </location>
</feature>
<sequence length="243" mass="27373">MATAVLIPAKTRPGVVYPHAQWYFLLAIVITWVGFARSYFAVIRTEPLLHHIHGALMGGWIALLIVQPILYQRGKFRLHRTLGRWGAFVLIPAMIVVGCLMVRRMLRGHELPPFIAVYLAFLDVASLIELPLYVGMAIATGKRVQEHARWISCTVVTLLPPALARALPIMPVFRHNFVLNVNLTMALMCVVYLVLMVDDRRKAGRIYSPYPVALALTAVPTVCANLAGQWGWWHWMTDAIRQS</sequence>
<feature type="transmembrane region" description="Helical" evidence="1">
    <location>
        <begin position="207"/>
        <end position="227"/>
    </location>
</feature>
<evidence type="ECO:0000313" key="3">
    <source>
        <dbReference type="Proteomes" id="UP001634747"/>
    </source>
</evidence>
<keyword evidence="3" id="KW-1185">Reference proteome</keyword>
<feature type="transmembrane region" description="Helical" evidence="1">
    <location>
        <begin position="82"/>
        <end position="103"/>
    </location>
</feature>
<comment type="caution">
    <text evidence="2">The sequence shown here is derived from an EMBL/GenBank/DDBJ whole genome shotgun (WGS) entry which is preliminary data.</text>
</comment>
<feature type="transmembrane region" description="Helical" evidence="1">
    <location>
        <begin position="22"/>
        <end position="42"/>
    </location>
</feature>
<dbReference type="Proteomes" id="UP001634747">
    <property type="component" value="Unassembled WGS sequence"/>
</dbReference>
<protein>
    <submittedName>
        <fullName evidence="2">Uncharacterized protein</fullName>
    </submittedName>
</protein>
<proteinExistence type="predicted"/>
<keyword evidence="1" id="KW-0472">Membrane</keyword>
<reference evidence="2 3" key="1">
    <citation type="submission" date="2024-12" db="EMBL/GenBank/DDBJ databases">
        <authorList>
            <person name="Lee Y."/>
        </authorList>
    </citation>
    <scope>NUCLEOTIDE SEQUENCE [LARGE SCALE GENOMIC DNA]</scope>
    <source>
        <strain evidence="2 3">03SUJ4</strain>
    </source>
</reference>
<dbReference type="RefSeq" id="WP_263414943.1">
    <property type="nucleotide sequence ID" value="NZ_BAABBH010000001.1"/>
</dbReference>